<evidence type="ECO:0000313" key="3">
    <source>
        <dbReference type="Proteomes" id="UP001239213"/>
    </source>
</evidence>
<feature type="region of interest" description="Disordered" evidence="1">
    <location>
        <begin position="470"/>
        <end position="504"/>
    </location>
</feature>
<dbReference type="Proteomes" id="UP001239213">
    <property type="component" value="Unassembled WGS sequence"/>
</dbReference>
<organism evidence="2 3">
    <name type="scientific">Colletotrichum cuscutae</name>
    <dbReference type="NCBI Taxonomy" id="1209917"/>
    <lineage>
        <taxon>Eukaryota</taxon>
        <taxon>Fungi</taxon>
        <taxon>Dikarya</taxon>
        <taxon>Ascomycota</taxon>
        <taxon>Pezizomycotina</taxon>
        <taxon>Sordariomycetes</taxon>
        <taxon>Hypocreomycetidae</taxon>
        <taxon>Glomerellales</taxon>
        <taxon>Glomerellaceae</taxon>
        <taxon>Colletotrichum</taxon>
        <taxon>Colletotrichum acutatum species complex</taxon>
    </lineage>
</organism>
<dbReference type="AlphaFoldDB" id="A0AAI9VHE9"/>
<protein>
    <submittedName>
        <fullName evidence="2">Uncharacterized protein</fullName>
    </submittedName>
</protein>
<comment type="caution">
    <text evidence="2">The sequence shown here is derived from an EMBL/GenBank/DDBJ whole genome shotgun (WGS) entry which is preliminary data.</text>
</comment>
<reference evidence="2" key="1">
    <citation type="submission" date="2016-11" db="EMBL/GenBank/DDBJ databases">
        <title>The genome sequence of Colletotrichum cuscutae.</title>
        <authorList>
            <person name="Baroncelli R."/>
        </authorList>
    </citation>
    <scope>NUCLEOTIDE SEQUENCE</scope>
    <source>
        <strain evidence="2">IMI 304802</strain>
    </source>
</reference>
<accession>A0AAI9VHE9</accession>
<name>A0AAI9VHE9_9PEZI</name>
<feature type="region of interest" description="Disordered" evidence="1">
    <location>
        <begin position="64"/>
        <end position="88"/>
    </location>
</feature>
<feature type="compositionally biased region" description="Basic and acidic residues" evidence="1">
    <location>
        <begin position="67"/>
        <end position="88"/>
    </location>
</feature>
<feature type="compositionally biased region" description="Basic and acidic residues" evidence="1">
    <location>
        <begin position="470"/>
        <end position="480"/>
    </location>
</feature>
<gene>
    <name evidence="2" type="ORF">CCUS01_03758</name>
</gene>
<sequence length="674" mass="75043">MLLRRYTIEIHRWVSMLPIPSYLRHSEAMSSKHSPIECTITAKTKPFAWIEESSMKKQQNVPVNEKGFGKENGERGCRDGYRGRERGGDERRLFDSNVRQSYRLFDSLPQFRPVSSKQQLAARAGLQVPYVSKVLHLRFWLLTTASPLNNNNASLDFQIKLLSIYDSHVRVMSLLAAPATPAEHSALSLNAIYDFYYQFSAAFNTASEHCEMKHIKSLTTPTLDGNPSQDSSYPGTELISSSLLGGNSFTYRRRDGGRRCQSSVPPWTTTLNVLVGDGALGVTLAIGLDVAKVTDSCSLVYLASHQLMAFLQIRLLRILTVRAGGGVDVHATLGVGVVTADSDSCSKTTEPRLGTKVSELIHPHLDKAPPPPFLPPFEDSLFSPWLSPRRERREPSEFEPNGSTADGARNTRMDDKLGVCSPTSFQNPLNPAQVRWPTRKVGSPLTILNDFFVVLWVGIGFVVLREKGNDEGSRCKEGKKGKVPYGVSETGQLRRGNTGEEKRHTRTLNTSLKMDGSLTANGKGRAPTAGLHELCGRPMRNETYRSSPRLAFSKHGGVVLRHLPYPSSPILAGIMPWSKSRLRLDALSHRTSGWLLVSQKSCCRILDPASFVLGHAVENEVEEGRCSACRLLNRYRKPFQLWLEQRGAVGNTAHLIVRKYRSLFIIRPRPVTRK</sequence>
<proteinExistence type="predicted"/>
<feature type="region of interest" description="Disordered" evidence="1">
    <location>
        <begin position="390"/>
        <end position="412"/>
    </location>
</feature>
<keyword evidence="3" id="KW-1185">Reference proteome</keyword>
<evidence type="ECO:0000256" key="1">
    <source>
        <dbReference type="SAM" id="MobiDB-lite"/>
    </source>
</evidence>
<dbReference type="EMBL" id="MPDP01000068">
    <property type="protein sequence ID" value="KAK1485618.1"/>
    <property type="molecule type" value="Genomic_DNA"/>
</dbReference>
<evidence type="ECO:0000313" key="2">
    <source>
        <dbReference type="EMBL" id="KAK1485618.1"/>
    </source>
</evidence>